<organism evidence="5 6">
    <name type="scientific">Candidatus Onthomorpha intestinigallinarum</name>
    <dbReference type="NCBI Taxonomy" id="2840880"/>
    <lineage>
        <taxon>Bacteria</taxon>
        <taxon>Pseudomonadati</taxon>
        <taxon>Bacteroidota</taxon>
        <taxon>Bacteroidia</taxon>
        <taxon>Bacteroidales</taxon>
        <taxon>Candidatus Onthomorpha</taxon>
    </lineage>
</organism>
<proteinExistence type="predicted"/>
<dbReference type="Proteomes" id="UP000824267">
    <property type="component" value="Unassembled WGS sequence"/>
</dbReference>
<dbReference type="PANTHER" id="PTHR46470">
    <property type="entry name" value="N-ACYLNEURAMINATE-9-PHOSPHATASE"/>
    <property type="match status" value="1"/>
</dbReference>
<dbReference type="InterPro" id="IPR023214">
    <property type="entry name" value="HAD_sf"/>
</dbReference>
<reference evidence="5" key="2">
    <citation type="submission" date="2021-04" db="EMBL/GenBank/DDBJ databases">
        <authorList>
            <person name="Gilroy R."/>
        </authorList>
    </citation>
    <scope>NUCLEOTIDE SEQUENCE</scope>
    <source>
        <strain evidence="5">Gambia16-930</strain>
    </source>
</reference>
<keyword evidence="4" id="KW-0460">Magnesium</keyword>
<name>A0A9D1UG93_9BACT</name>
<dbReference type="SFLD" id="SFLDG01129">
    <property type="entry name" value="C1.5:_HAD__Beta-PGM__Phosphata"/>
    <property type="match status" value="1"/>
</dbReference>
<dbReference type="PANTHER" id="PTHR46470:SF2">
    <property type="entry name" value="GLYCERALDEHYDE 3-PHOSPHATE PHOSPHATASE"/>
    <property type="match status" value="1"/>
</dbReference>
<protein>
    <submittedName>
        <fullName evidence="5">HAD family hydrolase</fullName>
    </submittedName>
</protein>
<dbReference type="SUPFAM" id="SSF56784">
    <property type="entry name" value="HAD-like"/>
    <property type="match status" value="1"/>
</dbReference>
<accession>A0A9D1UG93</accession>
<dbReference type="InterPro" id="IPR036412">
    <property type="entry name" value="HAD-like_sf"/>
</dbReference>
<evidence type="ECO:0000256" key="3">
    <source>
        <dbReference type="ARBA" id="ARBA00022801"/>
    </source>
</evidence>
<evidence type="ECO:0000256" key="2">
    <source>
        <dbReference type="ARBA" id="ARBA00022723"/>
    </source>
</evidence>
<dbReference type="GO" id="GO:0016791">
    <property type="term" value="F:phosphatase activity"/>
    <property type="evidence" value="ECO:0007669"/>
    <property type="project" value="TreeGrafter"/>
</dbReference>
<evidence type="ECO:0000256" key="4">
    <source>
        <dbReference type="ARBA" id="ARBA00022842"/>
    </source>
</evidence>
<comment type="caution">
    <text evidence="5">The sequence shown here is derived from an EMBL/GenBank/DDBJ whole genome shotgun (WGS) entry which is preliminary data.</text>
</comment>
<reference evidence="5" key="1">
    <citation type="journal article" date="2021" name="PeerJ">
        <title>Extensive microbial diversity within the chicken gut microbiome revealed by metagenomics and culture.</title>
        <authorList>
            <person name="Gilroy R."/>
            <person name="Ravi A."/>
            <person name="Getino M."/>
            <person name="Pursley I."/>
            <person name="Horton D.L."/>
            <person name="Alikhan N.F."/>
            <person name="Baker D."/>
            <person name="Gharbi K."/>
            <person name="Hall N."/>
            <person name="Watson M."/>
            <person name="Adriaenssens E.M."/>
            <person name="Foster-Nyarko E."/>
            <person name="Jarju S."/>
            <person name="Secka A."/>
            <person name="Antonio M."/>
            <person name="Oren A."/>
            <person name="Chaudhuri R.R."/>
            <person name="La Ragione R."/>
            <person name="Hildebrand F."/>
            <person name="Pallen M.J."/>
        </authorList>
    </citation>
    <scope>NUCLEOTIDE SEQUENCE</scope>
    <source>
        <strain evidence="5">Gambia16-930</strain>
    </source>
</reference>
<dbReference type="InterPro" id="IPR006439">
    <property type="entry name" value="HAD-SF_hydro_IA"/>
</dbReference>
<dbReference type="GO" id="GO:0044281">
    <property type="term" value="P:small molecule metabolic process"/>
    <property type="evidence" value="ECO:0007669"/>
    <property type="project" value="UniProtKB-ARBA"/>
</dbReference>
<gene>
    <name evidence="5" type="ORF">IAC47_00420</name>
</gene>
<dbReference type="SFLD" id="SFLDS00003">
    <property type="entry name" value="Haloacid_Dehalogenase"/>
    <property type="match status" value="1"/>
</dbReference>
<dbReference type="Pfam" id="PF00702">
    <property type="entry name" value="Hydrolase"/>
    <property type="match status" value="1"/>
</dbReference>
<dbReference type="EMBL" id="DXGG01000014">
    <property type="protein sequence ID" value="HIW86729.1"/>
    <property type="molecule type" value="Genomic_DNA"/>
</dbReference>
<keyword evidence="3 5" id="KW-0378">Hydrolase</keyword>
<dbReference type="Gene3D" id="1.20.120.710">
    <property type="entry name" value="Haloacid dehalogenase hydrolase-like domain"/>
    <property type="match status" value="1"/>
</dbReference>
<keyword evidence="2" id="KW-0479">Metal-binding</keyword>
<dbReference type="AlphaFoldDB" id="A0A9D1UG93"/>
<comment type="cofactor">
    <cofactor evidence="1">
        <name>Mg(2+)</name>
        <dbReference type="ChEBI" id="CHEBI:18420"/>
    </cofactor>
</comment>
<dbReference type="Gene3D" id="3.40.50.1000">
    <property type="entry name" value="HAD superfamily/HAD-like"/>
    <property type="match status" value="1"/>
</dbReference>
<evidence type="ECO:0000256" key="1">
    <source>
        <dbReference type="ARBA" id="ARBA00001946"/>
    </source>
</evidence>
<dbReference type="GO" id="GO:0046872">
    <property type="term" value="F:metal ion binding"/>
    <property type="evidence" value="ECO:0007669"/>
    <property type="project" value="UniProtKB-KW"/>
</dbReference>
<evidence type="ECO:0000313" key="5">
    <source>
        <dbReference type="EMBL" id="HIW86729.1"/>
    </source>
</evidence>
<evidence type="ECO:0000313" key="6">
    <source>
        <dbReference type="Proteomes" id="UP000824267"/>
    </source>
</evidence>
<dbReference type="NCBIfam" id="TIGR01549">
    <property type="entry name" value="HAD-SF-IA-v1"/>
    <property type="match status" value="1"/>
</dbReference>
<dbReference type="InterPro" id="IPR051400">
    <property type="entry name" value="HAD-like_hydrolase"/>
</dbReference>
<sequence>MMLDKGVEIIAFDYGATLDTNGTHWYNIFHSEHIKENPSLTDMELRQAYIHAERTLSKERLIKPDDTFRETLYKKVNLQMEYLLHNHHIKEIEAEQIRKIVDNSYLVAVNCTRNAKNLLQNLKNRYKLVMISNFYGNLQSVLVEFGLRDFFSCVAESAVVGYSKPDERLFVKAFESFDTDAGRCMMIGDSYNKDIIPAKRLGYKTVWLKGRPWQENPTSTPLADETITDLSELERILI</sequence>